<sequence length="554" mass="62862">MLCMQMQMQPACRYAGPCSTSGTSSAGALSAGGRINRAARRSGAHPRRLQRMSPCSSEGNAEGSSTSSGTMPPSAWTREELESLNEEVEQNRDAELGELWRSDFAQDLDGLYDYVGAATAEWQQVVHDLYRLPQNEWQNSGVLEAAHKFPPAMANEMLGMGTWRLKGDVNPCIEFLVQRLEGTWREMCPDDLNIYPRKKWKGKYDICDSMDPNRELDGMSYADVPSPKKGEEGYPRLLLENRIYCSRVFRKLHVEVGHRQDGLQVLHAVLYPRYAYDVPILAMDLVVINGNVTLAIIDACPVRKNMQLPAHYLQTMQELQEKFLTDAVKQRRIPEWGTNIFSPACVCIQPQTPAELAGFLQYAVALHRAHMLLCLRVEPVQPTTPRNIARRTELLEGHKRFIDNQLANKKTTRVLEAAFNVEWATEYMRSIMFDFEPDDEPKWVDASMGKLYDYFDYYPELGIWPQQIKELEDGIALRRASETLDALVAGETVRQDKIVWSLQNLFERDPGFQAHCLLVLPEAADLDDVKKVGPFLASRLEELGLGEQQASWVE</sequence>
<feature type="compositionally biased region" description="Basic residues" evidence="3">
    <location>
        <begin position="37"/>
        <end position="50"/>
    </location>
</feature>
<evidence type="ECO:0008006" key="5">
    <source>
        <dbReference type="Google" id="ProtNLM"/>
    </source>
</evidence>
<dbReference type="GO" id="GO:0016636">
    <property type="term" value="F:oxidoreductase activity, acting on the CH-CH group of donors, iron-sulfur protein as acceptor"/>
    <property type="evidence" value="ECO:0007669"/>
    <property type="project" value="InterPro"/>
</dbReference>
<dbReference type="AlphaFoldDB" id="A0A7S3QK20"/>
<evidence type="ECO:0000256" key="1">
    <source>
        <dbReference type="ARBA" id="ARBA00006908"/>
    </source>
</evidence>
<evidence type="ECO:0000313" key="4">
    <source>
        <dbReference type="EMBL" id="CAE0485238.1"/>
    </source>
</evidence>
<keyword evidence="2" id="KW-0560">Oxidoreductase</keyword>
<feature type="compositionally biased region" description="Low complexity" evidence="3">
    <location>
        <begin position="63"/>
        <end position="74"/>
    </location>
</feature>
<comment type="similarity">
    <text evidence="1">Belongs to the HY2 family.</text>
</comment>
<dbReference type="EMBL" id="HBIP01000669">
    <property type="protein sequence ID" value="CAE0485238.1"/>
    <property type="molecule type" value="Transcribed_RNA"/>
</dbReference>
<evidence type="ECO:0000256" key="2">
    <source>
        <dbReference type="ARBA" id="ARBA00023002"/>
    </source>
</evidence>
<organism evidence="4">
    <name type="scientific">Dunaliella tertiolecta</name>
    <name type="common">Green alga</name>
    <dbReference type="NCBI Taxonomy" id="3047"/>
    <lineage>
        <taxon>Eukaryota</taxon>
        <taxon>Viridiplantae</taxon>
        <taxon>Chlorophyta</taxon>
        <taxon>core chlorophytes</taxon>
        <taxon>Chlorophyceae</taxon>
        <taxon>CS clade</taxon>
        <taxon>Chlamydomonadales</taxon>
        <taxon>Dunaliellaceae</taxon>
        <taxon>Dunaliella</taxon>
    </lineage>
</organism>
<name>A0A7S3QK20_DUNTE</name>
<dbReference type="PANTHER" id="PTHR34557:SF1">
    <property type="entry name" value="PHYTOCHROMOBILIN:FERREDOXIN OXIDOREDUCTASE, CHLOROPLASTIC"/>
    <property type="match status" value="1"/>
</dbReference>
<dbReference type="GO" id="GO:0010024">
    <property type="term" value="P:phytochromobilin biosynthetic process"/>
    <property type="evidence" value="ECO:0007669"/>
    <property type="project" value="InterPro"/>
</dbReference>
<dbReference type="Pfam" id="PF05996">
    <property type="entry name" value="Fe_bilin_red"/>
    <property type="match status" value="1"/>
</dbReference>
<feature type="region of interest" description="Disordered" evidence="3">
    <location>
        <begin position="23"/>
        <end position="74"/>
    </location>
</feature>
<proteinExistence type="inferred from homology"/>
<evidence type="ECO:0000256" key="3">
    <source>
        <dbReference type="SAM" id="MobiDB-lite"/>
    </source>
</evidence>
<dbReference type="GO" id="GO:0050897">
    <property type="term" value="F:cobalt ion binding"/>
    <property type="evidence" value="ECO:0007669"/>
    <property type="project" value="InterPro"/>
</dbReference>
<dbReference type="Gene3D" id="3.40.1500.20">
    <property type="match status" value="1"/>
</dbReference>
<accession>A0A7S3QK20</accession>
<protein>
    <recommendedName>
        <fullName evidence="5">Phycocyanobilin:ferredoxin oxidoreductase</fullName>
    </recommendedName>
</protein>
<gene>
    <name evidence="4" type="ORF">DTER00134_LOCUS277</name>
</gene>
<reference evidence="4" key="1">
    <citation type="submission" date="2021-01" db="EMBL/GenBank/DDBJ databases">
        <authorList>
            <person name="Corre E."/>
            <person name="Pelletier E."/>
            <person name="Niang G."/>
            <person name="Scheremetjew M."/>
            <person name="Finn R."/>
            <person name="Kale V."/>
            <person name="Holt S."/>
            <person name="Cochrane G."/>
            <person name="Meng A."/>
            <person name="Brown T."/>
            <person name="Cohen L."/>
        </authorList>
    </citation>
    <scope>NUCLEOTIDE SEQUENCE</scope>
    <source>
        <strain evidence="4">CCMP1320</strain>
    </source>
</reference>
<dbReference type="InterPro" id="IPR009249">
    <property type="entry name" value="Ferredoxin-dep_bilin_Rdtase"/>
</dbReference>
<feature type="compositionally biased region" description="Low complexity" evidence="3">
    <location>
        <begin position="23"/>
        <end position="33"/>
    </location>
</feature>
<dbReference type="PANTHER" id="PTHR34557">
    <property type="entry name" value="PHYTOCHROMOBILIN:FERREDOXIN OXIDOREDUCTASE, CHLOROPLASTIC"/>
    <property type="match status" value="1"/>
</dbReference>